<dbReference type="EMBL" id="CP159534">
    <property type="protein sequence ID" value="XCJ71528.1"/>
    <property type="molecule type" value="Genomic_DNA"/>
</dbReference>
<evidence type="ECO:0000313" key="2">
    <source>
        <dbReference type="EMBL" id="XCJ71528.1"/>
    </source>
</evidence>
<proteinExistence type="predicted"/>
<protein>
    <recommendedName>
        <fullName evidence="3">Secreted protein</fullName>
    </recommendedName>
</protein>
<feature type="transmembrane region" description="Helical" evidence="1">
    <location>
        <begin position="64"/>
        <end position="84"/>
    </location>
</feature>
<dbReference type="AlphaFoldDB" id="A0AAU8ITL2"/>
<reference evidence="2" key="1">
    <citation type="submission" date="2024-06" db="EMBL/GenBank/DDBJ databases">
        <title>Streptomyces sp. strain HUAS MG91 genome sequences.</title>
        <authorList>
            <person name="Mo P."/>
        </authorList>
    </citation>
    <scope>NUCLEOTIDE SEQUENCE</scope>
    <source>
        <strain evidence="2">HUAS MG91</strain>
    </source>
</reference>
<name>A0AAU8ITL2_9ACTN</name>
<keyword evidence="1" id="KW-1133">Transmembrane helix</keyword>
<dbReference type="KEGG" id="stac:ABII15_16820"/>
<organism evidence="2">
    <name type="scientific">Streptomyces tabacisoli</name>
    <dbReference type="NCBI Taxonomy" id="3156398"/>
    <lineage>
        <taxon>Bacteria</taxon>
        <taxon>Bacillati</taxon>
        <taxon>Actinomycetota</taxon>
        <taxon>Actinomycetes</taxon>
        <taxon>Kitasatosporales</taxon>
        <taxon>Streptomycetaceae</taxon>
        <taxon>Streptomyces</taxon>
    </lineage>
</organism>
<accession>A0AAU8ITL2</accession>
<gene>
    <name evidence="2" type="ORF">ABII15_16820</name>
</gene>
<sequence>MNKRSPRSATVLYTVAATCAVVGVLLRLRGRAGSAPVLSGAIGSPYSGDGPSAWRVWSSDVPEARLGVYLLVLAVVLAVVARLVSVWRD</sequence>
<keyword evidence="1" id="KW-0472">Membrane</keyword>
<keyword evidence="1" id="KW-0812">Transmembrane</keyword>
<dbReference type="RefSeq" id="WP_353943141.1">
    <property type="nucleotide sequence ID" value="NZ_CP159534.1"/>
</dbReference>
<evidence type="ECO:0008006" key="3">
    <source>
        <dbReference type="Google" id="ProtNLM"/>
    </source>
</evidence>
<evidence type="ECO:0000256" key="1">
    <source>
        <dbReference type="SAM" id="Phobius"/>
    </source>
</evidence>